<dbReference type="Pfam" id="PF00356">
    <property type="entry name" value="LacI"/>
    <property type="match status" value="1"/>
</dbReference>
<reference evidence="7" key="1">
    <citation type="journal article" date="2019" name="Int. J. Syst. Evol. Microbiol.">
        <title>The Global Catalogue of Microorganisms (GCM) 10K type strain sequencing project: providing services to taxonomists for standard genome sequencing and annotation.</title>
        <authorList>
            <consortium name="The Broad Institute Genomics Platform"/>
            <consortium name="The Broad Institute Genome Sequencing Center for Infectious Disease"/>
            <person name="Wu L."/>
            <person name="Ma J."/>
        </authorList>
    </citation>
    <scope>NUCLEOTIDE SEQUENCE [LARGE SCALE GENOMIC DNA]</scope>
    <source>
        <strain evidence="7">CGMCC 4.7178</strain>
    </source>
</reference>
<dbReference type="SUPFAM" id="SSF53822">
    <property type="entry name" value="Periplasmic binding protein-like I"/>
    <property type="match status" value="1"/>
</dbReference>
<dbReference type="InterPro" id="IPR010982">
    <property type="entry name" value="Lambda_DNA-bd_dom_sf"/>
</dbReference>
<dbReference type="SMART" id="SM00354">
    <property type="entry name" value="HTH_LACI"/>
    <property type="match status" value="1"/>
</dbReference>
<dbReference type="RefSeq" id="WP_189036586.1">
    <property type="nucleotide sequence ID" value="NZ_BMMP01000005.1"/>
</dbReference>
<accession>A0ABQ2M4R5</accession>
<evidence type="ECO:0000256" key="3">
    <source>
        <dbReference type="ARBA" id="ARBA00023163"/>
    </source>
</evidence>
<dbReference type="Pfam" id="PF13377">
    <property type="entry name" value="Peripla_BP_3"/>
    <property type="match status" value="1"/>
</dbReference>
<dbReference type="PROSITE" id="PS50932">
    <property type="entry name" value="HTH_LACI_2"/>
    <property type="match status" value="1"/>
</dbReference>
<dbReference type="CDD" id="cd01392">
    <property type="entry name" value="HTH_LacI"/>
    <property type="match status" value="1"/>
</dbReference>
<organism evidence="6 7">
    <name type="scientific">Streptomyces daqingensis</name>
    <dbReference type="NCBI Taxonomy" id="1472640"/>
    <lineage>
        <taxon>Bacteria</taxon>
        <taxon>Bacillati</taxon>
        <taxon>Actinomycetota</taxon>
        <taxon>Actinomycetes</taxon>
        <taxon>Kitasatosporales</taxon>
        <taxon>Streptomycetaceae</taxon>
        <taxon>Streptomyces</taxon>
    </lineage>
</organism>
<evidence type="ECO:0000313" key="7">
    <source>
        <dbReference type="Proteomes" id="UP000631535"/>
    </source>
</evidence>
<dbReference type="CDD" id="cd06267">
    <property type="entry name" value="PBP1_LacI_sugar_binding-like"/>
    <property type="match status" value="1"/>
</dbReference>
<evidence type="ECO:0000259" key="5">
    <source>
        <dbReference type="PROSITE" id="PS50932"/>
    </source>
</evidence>
<dbReference type="EMBL" id="BMMP01000005">
    <property type="protein sequence ID" value="GGO46876.1"/>
    <property type="molecule type" value="Genomic_DNA"/>
</dbReference>
<keyword evidence="2" id="KW-0238">DNA-binding</keyword>
<sequence length="385" mass="39794">MAAAHLGRTSRSAGGGRPRPTLEQVAARAGVGRGTVSRVINGSPSVSDRTRAAVEAAVAELGYVPNGAARALAAGSADAVALVVPETETKLFAEPYFSGILRGVSAELADSSMQLLLTLIRDEHERDRFAQYAAARRVDGVLLVSVHADDPLPDQLVESGMPAVLGGRRSGTETVPYVDSDNVDGAQIAVEHLIGRGRRAVATITGPLDMYVAQCRLEGHRAALRAAGREEDERLVAHGDFTEEGGKRAMRELLERAPEVDAVFCASDLMASGARLALREAGRGVPADVALVGFDDSAVARHMDPPLTSVRQPIEEMGRAMVRTLLGLMARERDSVSGGAGGVGGTGGGGINAAGGTGGTTAQAVRRAAAGSVVLPTELVRRGSS</sequence>
<dbReference type="InterPro" id="IPR000843">
    <property type="entry name" value="HTH_LacI"/>
</dbReference>
<evidence type="ECO:0000313" key="6">
    <source>
        <dbReference type="EMBL" id="GGO46876.1"/>
    </source>
</evidence>
<feature type="region of interest" description="Disordered" evidence="4">
    <location>
        <begin position="1"/>
        <end position="21"/>
    </location>
</feature>
<dbReference type="PANTHER" id="PTHR30146:SF109">
    <property type="entry name" value="HTH-TYPE TRANSCRIPTIONAL REGULATOR GALS"/>
    <property type="match status" value="1"/>
</dbReference>
<dbReference type="InterPro" id="IPR028082">
    <property type="entry name" value="Peripla_BP_I"/>
</dbReference>
<dbReference type="InterPro" id="IPR046335">
    <property type="entry name" value="LacI/GalR-like_sensor"/>
</dbReference>
<proteinExistence type="predicted"/>
<evidence type="ECO:0000256" key="1">
    <source>
        <dbReference type="ARBA" id="ARBA00023015"/>
    </source>
</evidence>
<dbReference type="SUPFAM" id="SSF47413">
    <property type="entry name" value="lambda repressor-like DNA-binding domains"/>
    <property type="match status" value="1"/>
</dbReference>
<feature type="domain" description="HTH lacI-type" evidence="5">
    <location>
        <begin position="20"/>
        <end position="74"/>
    </location>
</feature>
<name>A0ABQ2M4R5_9ACTN</name>
<keyword evidence="7" id="KW-1185">Reference proteome</keyword>
<evidence type="ECO:0000256" key="4">
    <source>
        <dbReference type="SAM" id="MobiDB-lite"/>
    </source>
</evidence>
<dbReference type="Gene3D" id="1.10.260.40">
    <property type="entry name" value="lambda repressor-like DNA-binding domains"/>
    <property type="match status" value="1"/>
</dbReference>
<evidence type="ECO:0000256" key="2">
    <source>
        <dbReference type="ARBA" id="ARBA00023125"/>
    </source>
</evidence>
<protein>
    <submittedName>
        <fullName evidence="6">LacI family transcriptional regulator</fullName>
    </submittedName>
</protein>
<keyword evidence="3" id="KW-0804">Transcription</keyword>
<gene>
    <name evidence="6" type="ORF">GCM10012287_18200</name>
</gene>
<dbReference type="Proteomes" id="UP000631535">
    <property type="component" value="Unassembled WGS sequence"/>
</dbReference>
<keyword evidence="1" id="KW-0805">Transcription regulation</keyword>
<dbReference type="Gene3D" id="3.40.50.2300">
    <property type="match status" value="2"/>
</dbReference>
<dbReference type="PANTHER" id="PTHR30146">
    <property type="entry name" value="LACI-RELATED TRANSCRIPTIONAL REPRESSOR"/>
    <property type="match status" value="1"/>
</dbReference>
<comment type="caution">
    <text evidence="6">The sequence shown here is derived from an EMBL/GenBank/DDBJ whole genome shotgun (WGS) entry which is preliminary data.</text>
</comment>